<protein>
    <submittedName>
        <fullName evidence="3">Uncharacterized protein</fullName>
    </submittedName>
</protein>
<dbReference type="OrthoDB" id="203239at2157"/>
<dbReference type="EMBL" id="REGA01000003">
    <property type="protein sequence ID" value="RQG96537.1"/>
    <property type="molecule type" value="Genomic_DNA"/>
</dbReference>
<keyword evidence="2" id="KW-1133">Transmembrane helix</keyword>
<organism evidence="3 4">
    <name type="scientific">Natrarchaeobius chitinivorans</name>
    <dbReference type="NCBI Taxonomy" id="1679083"/>
    <lineage>
        <taxon>Archaea</taxon>
        <taxon>Methanobacteriati</taxon>
        <taxon>Methanobacteriota</taxon>
        <taxon>Stenosarchaea group</taxon>
        <taxon>Halobacteria</taxon>
        <taxon>Halobacteriales</taxon>
        <taxon>Natrialbaceae</taxon>
        <taxon>Natrarchaeobius</taxon>
    </lineage>
</organism>
<feature type="transmembrane region" description="Helical" evidence="2">
    <location>
        <begin position="57"/>
        <end position="75"/>
    </location>
</feature>
<keyword evidence="4" id="KW-1185">Reference proteome</keyword>
<evidence type="ECO:0000256" key="1">
    <source>
        <dbReference type="SAM" id="MobiDB-lite"/>
    </source>
</evidence>
<dbReference type="AlphaFoldDB" id="A0A3N6M3N6"/>
<comment type="caution">
    <text evidence="3">The sequence shown here is derived from an EMBL/GenBank/DDBJ whole genome shotgun (WGS) entry which is preliminary data.</text>
</comment>
<keyword evidence="2" id="KW-0812">Transmembrane</keyword>
<gene>
    <name evidence="3" type="ORF">EA473_05340</name>
</gene>
<sequence>MSSRRGLELERGERLHYRGTLRGGGEIAVTESRLLVTSADELTSVPYTNVSEVSNETFNWFLAILSGALVLFGLYSIPQNAILGIAFALFGLWSIYRSYRHRDRVRIHTHSQPKPIEVFPEDAAALYDELEPAIETARAQRDRNGGQDGTQTRSRTAEKDGDSS</sequence>
<evidence type="ECO:0000313" key="3">
    <source>
        <dbReference type="EMBL" id="RQG96537.1"/>
    </source>
</evidence>
<reference evidence="3 4" key="1">
    <citation type="submission" date="2018-10" db="EMBL/GenBank/DDBJ databases">
        <title>Natrarchaeobius chitinivorans gen. nov., sp. nov., and Natrarchaeobius haloalkaliphilus sp. nov., alkaliphilic, chitin-utilizing haloarchaea from hypersaline alkaline lakes.</title>
        <authorList>
            <person name="Sorokin D.Y."/>
            <person name="Elcheninov A.G."/>
            <person name="Kostrikina N.A."/>
            <person name="Bale N.J."/>
            <person name="Sinninghe Damste J.S."/>
            <person name="Khijniak T.V."/>
            <person name="Kublanov I.V."/>
            <person name="Toshchakov S.V."/>
        </authorList>
    </citation>
    <scope>NUCLEOTIDE SEQUENCE [LARGE SCALE GENOMIC DNA]</scope>
    <source>
        <strain evidence="3 4">AArcht4T</strain>
    </source>
</reference>
<name>A0A3N6M3N6_NATCH</name>
<dbReference type="RefSeq" id="WP_124194610.1">
    <property type="nucleotide sequence ID" value="NZ_REGA01000003.1"/>
</dbReference>
<feature type="compositionally biased region" description="Basic and acidic residues" evidence="1">
    <location>
        <begin position="155"/>
        <end position="164"/>
    </location>
</feature>
<feature type="region of interest" description="Disordered" evidence="1">
    <location>
        <begin position="136"/>
        <end position="164"/>
    </location>
</feature>
<evidence type="ECO:0000313" key="4">
    <source>
        <dbReference type="Proteomes" id="UP000282323"/>
    </source>
</evidence>
<keyword evidence="2" id="KW-0472">Membrane</keyword>
<dbReference type="Proteomes" id="UP000282323">
    <property type="component" value="Unassembled WGS sequence"/>
</dbReference>
<evidence type="ECO:0000256" key="2">
    <source>
        <dbReference type="SAM" id="Phobius"/>
    </source>
</evidence>
<accession>A0A3N6M3N6</accession>
<proteinExistence type="predicted"/>
<feature type="transmembrane region" description="Helical" evidence="2">
    <location>
        <begin position="81"/>
        <end position="99"/>
    </location>
</feature>